<evidence type="ECO:0000313" key="11">
    <source>
        <dbReference type="EnsemblProtists" id="EKX40776"/>
    </source>
</evidence>
<evidence type="ECO:0000313" key="10">
    <source>
        <dbReference type="EMBL" id="EKX40776.1"/>
    </source>
</evidence>
<dbReference type="GeneID" id="17297486"/>
<feature type="repeat" description="TPR" evidence="8">
    <location>
        <begin position="79"/>
        <end position="112"/>
    </location>
</feature>
<dbReference type="Proteomes" id="UP000011087">
    <property type="component" value="Unassembled WGS sequence"/>
</dbReference>
<dbReference type="Pfam" id="PF13181">
    <property type="entry name" value="TPR_8"/>
    <property type="match status" value="1"/>
</dbReference>
<dbReference type="Pfam" id="PF13844">
    <property type="entry name" value="Glyco_transf_41"/>
    <property type="match status" value="2"/>
</dbReference>
<evidence type="ECO:0000313" key="12">
    <source>
        <dbReference type="Proteomes" id="UP000011087"/>
    </source>
</evidence>
<organism evidence="10">
    <name type="scientific">Guillardia theta (strain CCMP2712)</name>
    <name type="common">Cryptophyte</name>
    <dbReference type="NCBI Taxonomy" id="905079"/>
    <lineage>
        <taxon>Eukaryota</taxon>
        <taxon>Cryptophyceae</taxon>
        <taxon>Pyrenomonadales</taxon>
        <taxon>Geminigeraceae</taxon>
        <taxon>Guillardia</taxon>
    </lineage>
</organism>
<dbReference type="SUPFAM" id="SSF48452">
    <property type="entry name" value="TPR-like"/>
    <property type="match status" value="1"/>
</dbReference>
<dbReference type="PANTHER" id="PTHR44366">
    <property type="entry name" value="UDP-N-ACETYLGLUCOSAMINE--PEPTIDE N-ACETYLGLUCOSAMINYLTRANSFERASE 110 KDA SUBUNIT"/>
    <property type="match status" value="1"/>
</dbReference>
<feature type="domain" description="O-GlcNAc transferase C-terminal" evidence="9">
    <location>
        <begin position="194"/>
        <end position="424"/>
    </location>
</feature>
<reference evidence="12" key="2">
    <citation type="submission" date="2012-11" db="EMBL/GenBank/DDBJ databases">
        <authorList>
            <person name="Kuo A."/>
            <person name="Curtis B.A."/>
            <person name="Tanifuji G."/>
            <person name="Burki F."/>
            <person name="Gruber A."/>
            <person name="Irimia M."/>
            <person name="Maruyama S."/>
            <person name="Arias M.C."/>
            <person name="Ball S.G."/>
            <person name="Gile G.H."/>
            <person name="Hirakawa Y."/>
            <person name="Hopkins J.F."/>
            <person name="Rensing S.A."/>
            <person name="Schmutz J."/>
            <person name="Symeonidi A."/>
            <person name="Elias M."/>
            <person name="Eveleigh R.J."/>
            <person name="Herman E.K."/>
            <person name="Klute M.J."/>
            <person name="Nakayama T."/>
            <person name="Obornik M."/>
            <person name="Reyes-Prieto A."/>
            <person name="Armbrust E.V."/>
            <person name="Aves S.J."/>
            <person name="Beiko R.G."/>
            <person name="Coutinho P."/>
            <person name="Dacks J.B."/>
            <person name="Durnford D.G."/>
            <person name="Fast N.M."/>
            <person name="Green B.R."/>
            <person name="Grisdale C."/>
            <person name="Hempe F."/>
            <person name="Henrissat B."/>
            <person name="Hoppner M.P."/>
            <person name="Ishida K.-I."/>
            <person name="Kim E."/>
            <person name="Koreny L."/>
            <person name="Kroth P.G."/>
            <person name="Liu Y."/>
            <person name="Malik S.-B."/>
            <person name="Maier U.G."/>
            <person name="McRose D."/>
            <person name="Mock T."/>
            <person name="Neilson J.A."/>
            <person name="Onodera N.T."/>
            <person name="Poole A.M."/>
            <person name="Pritham E.J."/>
            <person name="Richards T.A."/>
            <person name="Rocap G."/>
            <person name="Roy S.W."/>
            <person name="Sarai C."/>
            <person name="Schaack S."/>
            <person name="Shirato S."/>
            <person name="Slamovits C.H."/>
            <person name="Spencer D.F."/>
            <person name="Suzuki S."/>
            <person name="Worden A.Z."/>
            <person name="Zauner S."/>
            <person name="Barry K."/>
            <person name="Bell C."/>
            <person name="Bharti A.K."/>
            <person name="Crow J.A."/>
            <person name="Grimwood J."/>
            <person name="Kramer R."/>
            <person name="Lindquist E."/>
            <person name="Lucas S."/>
            <person name="Salamov A."/>
            <person name="McFadden G.I."/>
            <person name="Lane C.E."/>
            <person name="Keeling P.J."/>
            <person name="Gray M.W."/>
            <person name="Grigoriev I.V."/>
            <person name="Archibald J.M."/>
        </authorList>
    </citation>
    <scope>NUCLEOTIDE SEQUENCE</scope>
    <source>
        <strain evidence="12">CCMP2712</strain>
    </source>
</reference>
<protein>
    <recommendedName>
        <fullName evidence="3">protein O-GlcNAc transferase</fullName>
        <ecNumber evidence="3">2.4.1.255</ecNumber>
    </recommendedName>
</protein>
<proteinExistence type="inferred from homology"/>
<dbReference type="RefSeq" id="XP_005827756.1">
    <property type="nucleotide sequence ID" value="XM_005827699.1"/>
</dbReference>
<comment type="similarity">
    <text evidence="2">Belongs to the glycosyltransferase 41 family. O-GlcNAc transferase subfamily.</text>
</comment>
<evidence type="ECO:0000256" key="3">
    <source>
        <dbReference type="ARBA" id="ARBA00011970"/>
    </source>
</evidence>
<evidence type="ECO:0000256" key="4">
    <source>
        <dbReference type="ARBA" id="ARBA00022676"/>
    </source>
</evidence>
<accession>L1IX40</accession>
<reference evidence="10 12" key="1">
    <citation type="journal article" date="2012" name="Nature">
        <title>Algal genomes reveal evolutionary mosaicism and the fate of nucleomorphs.</title>
        <authorList>
            <consortium name="DOE Joint Genome Institute"/>
            <person name="Curtis B.A."/>
            <person name="Tanifuji G."/>
            <person name="Burki F."/>
            <person name="Gruber A."/>
            <person name="Irimia M."/>
            <person name="Maruyama S."/>
            <person name="Arias M.C."/>
            <person name="Ball S.G."/>
            <person name="Gile G.H."/>
            <person name="Hirakawa Y."/>
            <person name="Hopkins J.F."/>
            <person name="Kuo A."/>
            <person name="Rensing S.A."/>
            <person name="Schmutz J."/>
            <person name="Symeonidi A."/>
            <person name="Elias M."/>
            <person name="Eveleigh R.J."/>
            <person name="Herman E.K."/>
            <person name="Klute M.J."/>
            <person name="Nakayama T."/>
            <person name="Obornik M."/>
            <person name="Reyes-Prieto A."/>
            <person name="Armbrust E.V."/>
            <person name="Aves S.J."/>
            <person name="Beiko R.G."/>
            <person name="Coutinho P."/>
            <person name="Dacks J.B."/>
            <person name="Durnford D.G."/>
            <person name="Fast N.M."/>
            <person name="Green B.R."/>
            <person name="Grisdale C.J."/>
            <person name="Hempel F."/>
            <person name="Henrissat B."/>
            <person name="Hoppner M.P."/>
            <person name="Ishida K."/>
            <person name="Kim E."/>
            <person name="Koreny L."/>
            <person name="Kroth P.G."/>
            <person name="Liu Y."/>
            <person name="Malik S.B."/>
            <person name="Maier U.G."/>
            <person name="McRose D."/>
            <person name="Mock T."/>
            <person name="Neilson J.A."/>
            <person name="Onodera N.T."/>
            <person name="Poole A.M."/>
            <person name="Pritham E.J."/>
            <person name="Richards T.A."/>
            <person name="Rocap G."/>
            <person name="Roy S.W."/>
            <person name="Sarai C."/>
            <person name="Schaack S."/>
            <person name="Shirato S."/>
            <person name="Slamovits C.H."/>
            <person name="Spencer D.F."/>
            <person name="Suzuki S."/>
            <person name="Worden A.Z."/>
            <person name="Zauner S."/>
            <person name="Barry K."/>
            <person name="Bell C."/>
            <person name="Bharti A.K."/>
            <person name="Crow J.A."/>
            <person name="Grimwood J."/>
            <person name="Kramer R."/>
            <person name="Lindquist E."/>
            <person name="Lucas S."/>
            <person name="Salamov A."/>
            <person name="McFadden G.I."/>
            <person name="Lane C.E."/>
            <person name="Keeling P.J."/>
            <person name="Gray M.W."/>
            <person name="Grigoriev I.V."/>
            <person name="Archibald J.M."/>
        </authorList>
    </citation>
    <scope>NUCLEOTIDE SEQUENCE</scope>
    <source>
        <strain evidence="10 12">CCMP2712</strain>
    </source>
</reference>
<evidence type="ECO:0000256" key="8">
    <source>
        <dbReference type="PROSITE-ProRule" id="PRU00339"/>
    </source>
</evidence>
<dbReference type="PROSITE" id="PS50005">
    <property type="entry name" value="TPR"/>
    <property type="match status" value="1"/>
</dbReference>
<keyword evidence="5" id="KW-0808">Transferase</keyword>
<dbReference type="PROSITE" id="PS50293">
    <property type="entry name" value="TPR_REGION"/>
    <property type="match status" value="1"/>
</dbReference>
<dbReference type="EC" id="2.4.1.255" evidence="3"/>
<comment type="pathway">
    <text evidence="1">Protein modification; protein glycosylation.</text>
</comment>
<feature type="domain" description="O-GlcNAc transferase C-terminal" evidence="9">
    <location>
        <begin position="441"/>
        <end position="607"/>
    </location>
</feature>
<dbReference type="Pfam" id="PF13424">
    <property type="entry name" value="TPR_12"/>
    <property type="match status" value="1"/>
</dbReference>
<gene>
    <name evidence="10" type="ORF">GUITHDRAFT_75246</name>
</gene>
<keyword evidence="6" id="KW-0677">Repeat</keyword>
<evidence type="ECO:0000256" key="6">
    <source>
        <dbReference type="ARBA" id="ARBA00022737"/>
    </source>
</evidence>
<dbReference type="eggNOG" id="KOG4626">
    <property type="taxonomic scope" value="Eukaryota"/>
</dbReference>
<evidence type="ECO:0000256" key="5">
    <source>
        <dbReference type="ARBA" id="ARBA00022679"/>
    </source>
</evidence>
<dbReference type="SMART" id="SM00028">
    <property type="entry name" value="TPR"/>
    <property type="match status" value="4"/>
</dbReference>
<evidence type="ECO:0000256" key="2">
    <source>
        <dbReference type="ARBA" id="ARBA00005386"/>
    </source>
</evidence>
<dbReference type="EMBL" id="JH993028">
    <property type="protein sequence ID" value="EKX40776.1"/>
    <property type="molecule type" value="Genomic_DNA"/>
</dbReference>
<keyword evidence="4" id="KW-0328">Glycosyltransferase</keyword>
<evidence type="ECO:0000256" key="7">
    <source>
        <dbReference type="ARBA" id="ARBA00022803"/>
    </source>
</evidence>
<dbReference type="GO" id="GO:0097363">
    <property type="term" value="F:protein O-acetylglucosaminyltransferase activity"/>
    <property type="evidence" value="ECO:0007669"/>
    <property type="project" value="UniProtKB-EC"/>
</dbReference>
<keyword evidence="12" id="KW-1185">Reference proteome</keyword>
<sequence>MELDPDNVVSPFKMGALMMRTARAEEALVFFRMSSELRPDAPVVHNNVGLTCTKLQMFEEATAAFERGLEASKDAQAKGMILNNMGIMYKEMGETEKAMECFEQALRLPSVEAYINKASSLIDAGEYEEAEKCMREGLRVKPESLSDAYNGLGASIEMTHSRLNQSVVFFEEAVKANPRNEPAYFSWVHLRCRLCDWREHERLFEEVRKMIDRGATGGLGPIFGLAYPLSDEQMCTVARARAREAVGNVKRMRNEFVPWAPNFAAIPEKLGIAIVSADFNMKPVGQLIQSVFKMMDKDKFEIFAFMLEAHDNSHVMANIANSVDEWNWCKGLSPLVVAQMVNNEQPNILIDFSGFTDGARNEIGALKPAPVAVNYLGFPYTLTMEGFDYILSDRVVLPPEQHTSCFPEKVAWLPNMYMVNDHKQSQAEQILGDFTAANASNLSLPHRSQQLVLANFNHLQKLGPHTFHLWLRIMQELPDSVLWLLRFPPEAEPNLRREFEEREIGTRLHLSDKFPSKIHLNVKRAASLLLDTLEYNAHVSGLDALWAGLPLVTLAGSNMARRCGASFLRTMKVPQLLARTSEEYVSIATQLGENPRKLQELRDKVLNDDRLPPAYSPAGRIQQVERHSLRYEGTSLVHLPLFLLCSSPSTPVAPPPSAQAPFLLVHLFKLLTFSSRAGSRSSSRCCGSCGRLCSLPPPSSLTPTRSLQLPKARRPCI</sequence>
<name>L1IX40_GUITC</name>
<dbReference type="HOGENOM" id="CLU_001721_5_2_1"/>
<dbReference type="OrthoDB" id="421121at2759"/>
<dbReference type="Gene3D" id="1.25.40.10">
    <property type="entry name" value="Tetratricopeptide repeat domain"/>
    <property type="match status" value="3"/>
</dbReference>
<dbReference type="Gene3D" id="3.40.50.2000">
    <property type="entry name" value="Glycogen Phosphorylase B"/>
    <property type="match status" value="1"/>
</dbReference>
<dbReference type="PANTHER" id="PTHR44366:SF1">
    <property type="entry name" value="UDP-N-ACETYLGLUCOSAMINE--PEPTIDE N-ACETYLGLUCOSAMINYLTRANSFERASE 110 KDA SUBUNIT"/>
    <property type="match status" value="1"/>
</dbReference>
<evidence type="ECO:0000259" key="9">
    <source>
        <dbReference type="Pfam" id="PF13844"/>
    </source>
</evidence>
<dbReference type="InterPro" id="IPR011990">
    <property type="entry name" value="TPR-like_helical_dom_sf"/>
</dbReference>
<dbReference type="GO" id="GO:0006493">
    <property type="term" value="P:protein O-linked glycosylation"/>
    <property type="evidence" value="ECO:0007669"/>
    <property type="project" value="InterPro"/>
</dbReference>
<keyword evidence="7 8" id="KW-0802">TPR repeat</keyword>
<dbReference type="PaxDb" id="55529-EKX40776"/>
<dbReference type="AlphaFoldDB" id="L1IX40"/>
<reference evidence="11" key="3">
    <citation type="submission" date="2015-06" db="UniProtKB">
        <authorList>
            <consortium name="EnsemblProtists"/>
        </authorList>
    </citation>
    <scope>IDENTIFICATION</scope>
</reference>
<dbReference type="EnsemblProtists" id="EKX40776">
    <property type="protein sequence ID" value="EKX40776"/>
    <property type="gene ID" value="GUITHDRAFT_75246"/>
</dbReference>
<dbReference type="KEGG" id="gtt:GUITHDRAFT_75246"/>
<dbReference type="Gene3D" id="3.40.50.11380">
    <property type="match status" value="1"/>
</dbReference>
<evidence type="ECO:0000256" key="1">
    <source>
        <dbReference type="ARBA" id="ARBA00004922"/>
    </source>
</evidence>
<dbReference type="InterPro" id="IPR037919">
    <property type="entry name" value="OGT"/>
</dbReference>
<dbReference type="InterPro" id="IPR019734">
    <property type="entry name" value="TPR_rpt"/>
</dbReference>
<dbReference type="InterPro" id="IPR029489">
    <property type="entry name" value="OGT/SEC/SPY_C"/>
</dbReference>
<dbReference type="OMA" id="CLWITEN"/>